<reference evidence="1 2" key="1">
    <citation type="journal article" date="2022" name="New Phytol.">
        <title>Ecological generalism drives hyperdiversity of secondary metabolite gene clusters in xylarialean endophytes.</title>
        <authorList>
            <person name="Franco M.E.E."/>
            <person name="Wisecaver J.H."/>
            <person name="Arnold A.E."/>
            <person name="Ju Y.M."/>
            <person name="Slot J.C."/>
            <person name="Ahrendt S."/>
            <person name="Moore L.P."/>
            <person name="Eastman K.E."/>
            <person name="Scott K."/>
            <person name="Konkel Z."/>
            <person name="Mondo S.J."/>
            <person name="Kuo A."/>
            <person name="Hayes R.D."/>
            <person name="Haridas S."/>
            <person name="Andreopoulos B."/>
            <person name="Riley R."/>
            <person name="LaButti K."/>
            <person name="Pangilinan J."/>
            <person name="Lipzen A."/>
            <person name="Amirebrahimi M."/>
            <person name="Yan J."/>
            <person name="Adam C."/>
            <person name="Keymanesh K."/>
            <person name="Ng V."/>
            <person name="Louie K."/>
            <person name="Northen T."/>
            <person name="Drula E."/>
            <person name="Henrissat B."/>
            <person name="Hsieh H.M."/>
            <person name="Youens-Clark K."/>
            <person name="Lutzoni F."/>
            <person name="Miadlikowska J."/>
            <person name="Eastwood D.C."/>
            <person name="Hamelin R.C."/>
            <person name="Grigoriev I.V."/>
            <person name="U'Ren J.M."/>
        </authorList>
    </citation>
    <scope>NUCLEOTIDE SEQUENCE [LARGE SCALE GENOMIC DNA]</scope>
    <source>
        <strain evidence="1 2">ER1909</strain>
    </source>
</reference>
<evidence type="ECO:0000313" key="2">
    <source>
        <dbReference type="Proteomes" id="UP001497680"/>
    </source>
</evidence>
<dbReference type="Proteomes" id="UP001497680">
    <property type="component" value="Unassembled WGS sequence"/>
</dbReference>
<name>A0ACC0CUB1_9PEZI</name>
<comment type="caution">
    <text evidence="1">The sequence shown here is derived from an EMBL/GenBank/DDBJ whole genome shotgun (WGS) entry which is preliminary data.</text>
</comment>
<organism evidence="1 2">
    <name type="scientific">Hypoxylon rubiginosum</name>
    <dbReference type="NCBI Taxonomy" id="110542"/>
    <lineage>
        <taxon>Eukaryota</taxon>
        <taxon>Fungi</taxon>
        <taxon>Dikarya</taxon>
        <taxon>Ascomycota</taxon>
        <taxon>Pezizomycotina</taxon>
        <taxon>Sordariomycetes</taxon>
        <taxon>Xylariomycetidae</taxon>
        <taxon>Xylariales</taxon>
        <taxon>Hypoxylaceae</taxon>
        <taxon>Hypoxylon</taxon>
    </lineage>
</organism>
<proteinExistence type="predicted"/>
<accession>A0ACC0CUB1</accession>
<evidence type="ECO:0000313" key="1">
    <source>
        <dbReference type="EMBL" id="KAI6084026.1"/>
    </source>
</evidence>
<dbReference type="EMBL" id="MU394343">
    <property type="protein sequence ID" value="KAI6084026.1"/>
    <property type="molecule type" value="Genomic_DNA"/>
</dbReference>
<sequence length="193" mass="20408">MRTQLLLNCFAAAASATTYFLTVFAPNTEVDGALINASGQGFYLSLDGPSVYCPDNVSDCPKIEGTLVTSNMTAMAVKVPGGQQIYVLPDGQVQYTRAHSSLQPPGSMVGGWFNKTVVLSSNDSRYAFDYLAPDGSGKGGVKICPDVPDAIKGTGAGYSLYVGTKAFNESFCIEAVGLNLMPKNVTFGAWEYV</sequence>
<protein>
    <submittedName>
        <fullName evidence="1">Uncharacterized protein</fullName>
    </submittedName>
</protein>
<keyword evidence="2" id="KW-1185">Reference proteome</keyword>
<gene>
    <name evidence="1" type="ORF">F4821DRAFT_280421</name>
</gene>